<feature type="domain" description="Roc" evidence="8">
    <location>
        <begin position="1073"/>
        <end position="1323"/>
    </location>
</feature>
<dbReference type="PANTHER" id="PTHR24198">
    <property type="entry name" value="ANKYRIN REPEAT AND PROTEIN KINASE DOMAIN-CONTAINING PROTEIN"/>
    <property type="match status" value="1"/>
</dbReference>
<dbReference type="PROSITE" id="PS51450">
    <property type="entry name" value="LRR"/>
    <property type="match status" value="2"/>
</dbReference>
<dbReference type="PROSITE" id="PS50088">
    <property type="entry name" value="ANK_REPEAT"/>
    <property type="match status" value="4"/>
</dbReference>
<protein>
    <submittedName>
        <fullName evidence="10">Non-specific serine/threonine protein kinase</fullName>
    </submittedName>
</protein>
<keyword evidence="4" id="KW-0547">Nucleotide-binding</keyword>
<dbReference type="GO" id="GO:0000166">
    <property type="term" value="F:nucleotide binding"/>
    <property type="evidence" value="ECO:0007669"/>
    <property type="project" value="UniProtKB-KW"/>
</dbReference>
<dbReference type="Gene3D" id="3.80.10.10">
    <property type="entry name" value="Ribonuclease Inhibitor"/>
    <property type="match status" value="3"/>
</dbReference>
<dbReference type="InterPro" id="IPR036770">
    <property type="entry name" value="Ankyrin_rpt-contain_sf"/>
</dbReference>
<reference evidence="10" key="1">
    <citation type="submission" date="2022-11" db="UniProtKB">
        <authorList>
            <consortium name="WormBaseParasite"/>
        </authorList>
    </citation>
    <scope>IDENTIFICATION</scope>
</reference>
<dbReference type="Pfam" id="PF12796">
    <property type="entry name" value="Ank_2"/>
    <property type="match status" value="3"/>
</dbReference>
<dbReference type="Gene3D" id="1.25.40.20">
    <property type="entry name" value="Ankyrin repeat-containing domain"/>
    <property type="match status" value="3"/>
</dbReference>
<keyword evidence="3" id="KW-0677">Repeat</keyword>
<dbReference type="InterPro" id="IPR020859">
    <property type="entry name" value="ROC"/>
</dbReference>
<evidence type="ECO:0000259" key="8">
    <source>
        <dbReference type="PROSITE" id="PS51424"/>
    </source>
</evidence>
<evidence type="ECO:0000256" key="2">
    <source>
        <dbReference type="ARBA" id="ARBA00022614"/>
    </source>
</evidence>
<dbReference type="PROSITE" id="PS51424">
    <property type="entry name" value="ROC"/>
    <property type="match status" value="1"/>
</dbReference>
<organism evidence="9 10">
    <name type="scientific">Ditylenchus dipsaci</name>
    <dbReference type="NCBI Taxonomy" id="166011"/>
    <lineage>
        <taxon>Eukaryota</taxon>
        <taxon>Metazoa</taxon>
        <taxon>Ecdysozoa</taxon>
        <taxon>Nematoda</taxon>
        <taxon>Chromadorea</taxon>
        <taxon>Rhabditida</taxon>
        <taxon>Tylenchina</taxon>
        <taxon>Tylenchomorpha</taxon>
        <taxon>Sphaerularioidea</taxon>
        <taxon>Anguinidae</taxon>
        <taxon>Anguininae</taxon>
        <taxon>Ditylenchus</taxon>
    </lineage>
</organism>
<dbReference type="SMART" id="SM00364">
    <property type="entry name" value="LRR_BAC"/>
    <property type="match status" value="6"/>
</dbReference>
<dbReference type="InterPro" id="IPR032675">
    <property type="entry name" value="LRR_dom_sf"/>
</dbReference>
<dbReference type="PROSITE" id="PS50297">
    <property type="entry name" value="ANK_REP_REGION"/>
    <property type="match status" value="3"/>
</dbReference>
<feature type="repeat" description="ANK" evidence="6">
    <location>
        <begin position="253"/>
        <end position="276"/>
    </location>
</feature>
<evidence type="ECO:0000256" key="7">
    <source>
        <dbReference type="SAM" id="MobiDB-lite"/>
    </source>
</evidence>
<dbReference type="Gene3D" id="3.30.70.1390">
    <property type="entry name" value="ROC domain from the Parkinson's disease-associated leucine-rich repeat kinase 2"/>
    <property type="match status" value="1"/>
</dbReference>
<keyword evidence="2" id="KW-0433">Leucine-rich repeat</keyword>
<accession>A0A915CSY4</accession>
<dbReference type="InterPro" id="IPR027417">
    <property type="entry name" value="P-loop_NTPase"/>
</dbReference>
<dbReference type="PRINTS" id="PR01415">
    <property type="entry name" value="ANKYRIN"/>
</dbReference>
<dbReference type="Pfam" id="PF00560">
    <property type="entry name" value="LRR_1"/>
    <property type="match status" value="2"/>
</dbReference>
<evidence type="ECO:0000313" key="9">
    <source>
        <dbReference type="Proteomes" id="UP000887574"/>
    </source>
</evidence>
<sequence length="1418" mass="157464">MSLSKAESEALELVLQSILYNNDDLLRELVQENPPLINFADSNGWTILHHAAVKGHTQCVLVLLESGADIDALSEPAKGGLKSALMLASEQGKTETAELLVNYGADLFACDANGYSALQLAQLRAHDATAQLLINSSENIHSQAIQLRAKLCAACIDNDFGVVQEVMNEAPRSAHKQILNGESGEEKSALYLACEHGRVEILSTLLKFSSKHSILYTPTGDTILHASVASQDPATVEIVIEKFPYLMDVANNEGSLVLHWACRCGNLEVVKILLEHTYPKSELKPVENGHGGESFYQFACDLNAADNECRTPLYLAVANGHTSVLHYLTTFKLPILQSKSSGVQSSSNLEGCPFMLDVYCNNGRTPLIIACANGNLDMVKILLEHGADINLPVALTDVEISNLKPMEEARCAGSGALIEAAKGGHLELLGHLLRHGALDYDNKALAVVVENEKWDLVSSFLCQLTFPDPEYRINKHAKSKELPLTNLLLNTTNLLPQVYPNTACQLNWHNVSLDRLAVDWLVNAALHLNTRVRQSKLALSAITRLDLSNNRLTLLPHTLFQLSSLRILNVDENCITRIEVPPNGDWQAMCLETCSLANNYIVELPVGLFSEKLMPQLKILNVSGNRLHHLPPEIWTAPRLRELNCMNNEIVNISSIIIEHDHRQHRQQNGGYRRQARPSRRQESSQQKQLAQGEPEEIKEIIASTGVTPRPEGQPWAANVTDVDVIRVNIWQKKIQLSNIEDYENDDNASSALNSNQPRAASLSKDGKLDSAVAVAATSDFSSALRILNLSGNKLKIVPNCLACCAPRLTRLDLSMNEISSIGPVECLPGSLRHLNMANNQLSRCFTRHAMDHSMMRSCQAPVPLNPTTITQHGKPGPAVISDSYSVNRHSRSRSKSVARNQRSLSVIRAAEDRSSGALIGELEPCVHRSHCRLEALKSLNLSHNRLQTVDMMVAFGGGGNAGSLEHFNWKENGQQMKSYMLFPALTTFDLSHNQLKCIPPTISLLSYLAVLNLASNHELDTLPPELGLLDKLWNVVLKDCPLKKEQEPLRSMVNDHYKTTEVLLHLRNKLENSKLYPKMKLMLVGGPEVGKSTLLQSFMRQEGQVSKKALQSESWARRMGHTPAKGFSPSSSAKGYSSPTASANNHLLSAIRKGFPVDVVEWSYEPKKSSKTTPSSQETTVGSVTFRTWDFTGLQKEFAVIQQYFFTRRCLYLVVWKVTEGEIALNEIHDWLLNIQARAPNSTVLIIGTHADYVKDNPDVNQRFPREYLEELHNNIQDRFVNVSDAEKKGLPKVIASIYVSTKSKDDIKSLCNILYQVAAEIRSIGSGSSRRNKMMSQKVPASFVALEKIVVSVTDELRTKGEEPILRFDDFWVLATTQMIEEYGKPFRDILEFRQACNFLHENGGLAMSFQLDRFN</sequence>
<keyword evidence="5 6" id="KW-0040">ANK repeat</keyword>
<keyword evidence="9" id="KW-1185">Reference proteome</keyword>
<dbReference type="Pfam" id="PF08477">
    <property type="entry name" value="Roc"/>
    <property type="match status" value="1"/>
</dbReference>
<dbReference type="SMART" id="SM00369">
    <property type="entry name" value="LRR_TYP"/>
    <property type="match status" value="6"/>
</dbReference>
<dbReference type="Proteomes" id="UP000887574">
    <property type="component" value="Unplaced"/>
</dbReference>
<dbReference type="InterPro" id="IPR001611">
    <property type="entry name" value="Leu-rich_rpt"/>
</dbReference>
<dbReference type="InterPro" id="IPR002110">
    <property type="entry name" value="Ankyrin_rpt"/>
</dbReference>
<dbReference type="SUPFAM" id="SSF48403">
    <property type="entry name" value="Ankyrin repeat"/>
    <property type="match status" value="2"/>
</dbReference>
<feature type="repeat" description="ANK" evidence="6">
    <location>
        <begin position="43"/>
        <end position="75"/>
    </location>
</feature>
<dbReference type="Gene3D" id="3.40.50.300">
    <property type="entry name" value="P-loop containing nucleotide triphosphate hydrolases"/>
    <property type="match status" value="1"/>
</dbReference>
<dbReference type="InterPro" id="IPR003591">
    <property type="entry name" value="Leu-rich_rpt_typical-subtyp"/>
</dbReference>
<evidence type="ECO:0000256" key="6">
    <source>
        <dbReference type="PROSITE-ProRule" id="PRU00023"/>
    </source>
</evidence>
<proteinExistence type="predicted"/>
<evidence type="ECO:0000256" key="1">
    <source>
        <dbReference type="ARBA" id="ARBA00001946"/>
    </source>
</evidence>
<evidence type="ECO:0000256" key="3">
    <source>
        <dbReference type="ARBA" id="ARBA00022737"/>
    </source>
</evidence>
<name>A0A915CSY4_9BILA</name>
<dbReference type="GO" id="GO:0009966">
    <property type="term" value="P:regulation of signal transduction"/>
    <property type="evidence" value="ECO:0007669"/>
    <property type="project" value="UniProtKB-ARBA"/>
</dbReference>
<dbReference type="SUPFAM" id="SSF52540">
    <property type="entry name" value="P-loop containing nucleoside triphosphate hydrolases"/>
    <property type="match status" value="1"/>
</dbReference>
<dbReference type="PANTHER" id="PTHR24198:SF165">
    <property type="entry name" value="ANKYRIN REPEAT-CONTAINING PROTEIN-RELATED"/>
    <property type="match status" value="1"/>
</dbReference>
<dbReference type="WBParaSite" id="jg1230">
    <property type="protein sequence ID" value="jg1230"/>
    <property type="gene ID" value="jg1230"/>
</dbReference>
<evidence type="ECO:0000313" key="10">
    <source>
        <dbReference type="WBParaSite" id="jg1230"/>
    </source>
</evidence>
<dbReference type="SMART" id="SM00248">
    <property type="entry name" value="ANK"/>
    <property type="match status" value="9"/>
</dbReference>
<evidence type="ECO:0000256" key="4">
    <source>
        <dbReference type="ARBA" id="ARBA00022741"/>
    </source>
</evidence>
<dbReference type="SUPFAM" id="SSF52058">
    <property type="entry name" value="L domain-like"/>
    <property type="match status" value="1"/>
</dbReference>
<feature type="region of interest" description="Disordered" evidence="7">
    <location>
        <begin position="747"/>
        <end position="767"/>
    </location>
</feature>
<feature type="repeat" description="ANK" evidence="6">
    <location>
        <begin position="80"/>
        <end position="112"/>
    </location>
</feature>
<evidence type="ECO:0000256" key="5">
    <source>
        <dbReference type="ARBA" id="ARBA00023043"/>
    </source>
</evidence>
<feature type="region of interest" description="Disordered" evidence="7">
    <location>
        <begin position="662"/>
        <end position="696"/>
    </location>
</feature>
<feature type="repeat" description="ANK" evidence="6">
    <location>
        <begin position="362"/>
        <end position="394"/>
    </location>
</feature>
<comment type="cofactor">
    <cofactor evidence="1">
        <name>Mg(2+)</name>
        <dbReference type="ChEBI" id="CHEBI:18420"/>
    </cofactor>
</comment>